<organism evidence="2 3">
    <name type="scientific">Aliiroseovarius pelagivivens</name>
    <dbReference type="NCBI Taxonomy" id="1639690"/>
    <lineage>
        <taxon>Bacteria</taxon>
        <taxon>Pseudomonadati</taxon>
        <taxon>Pseudomonadota</taxon>
        <taxon>Alphaproteobacteria</taxon>
        <taxon>Rhodobacterales</taxon>
        <taxon>Paracoccaceae</taxon>
        <taxon>Aliiroseovarius</taxon>
    </lineage>
</organism>
<keyword evidence="1" id="KW-1133">Transmembrane helix</keyword>
<feature type="transmembrane region" description="Helical" evidence="1">
    <location>
        <begin position="16"/>
        <end position="34"/>
    </location>
</feature>
<gene>
    <name evidence="2" type="ORF">ALP8811_02673</name>
</gene>
<proteinExistence type="predicted"/>
<reference evidence="2 3" key="1">
    <citation type="submission" date="2018-03" db="EMBL/GenBank/DDBJ databases">
        <authorList>
            <person name="Keele B.F."/>
        </authorList>
    </citation>
    <scope>NUCLEOTIDE SEQUENCE [LARGE SCALE GENOMIC DNA]</scope>
    <source>
        <strain evidence="2 3">CECT 8811</strain>
    </source>
</reference>
<accession>A0A2R8ARR5</accession>
<dbReference type="OrthoDB" id="7810151at2"/>
<feature type="transmembrane region" description="Helical" evidence="1">
    <location>
        <begin position="223"/>
        <end position="241"/>
    </location>
</feature>
<dbReference type="AlphaFoldDB" id="A0A2R8ARR5"/>
<feature type="transmembrane region" description="Helical" evidence="1">
    <location>
        <begin position="64"/>
        <end position="84"/>
    </location>
</feature>
<evidence type="ECO:0000313" key="3">
    <source>
        <dbReference type="Proteomes" id="UP000244911"/>
    </source>
</evidence>
<name>A0A2R8ARR5_9RHOB</name>
<keyword evidence="3" id="KW-1185">Reference proteome</keyword>
<feature type="transmembrane region" description="Helical" evidence="1">
    <location>
        <begin position="96"/>
        <end position="115"/>
    </location>
</feature>
<sequence>MTRASDITKLQIDPRYLLIMLLPVVVLIVAEYLLGTFGDTAVHLEGLELKDQSQLIELSARYRFLAALFFFGGATISVIAIFVFELYSRHTRRSILTTLVGILGIIVVSLSFSTFEPDWMPASFESQALLGDNLFHALMIPAGVPGCDMTGGLSEKCDQQGAYFAMEYLLDRANILTSLSAGAVIAGMVLALSRPASIGPSAHPDVEAEARILKSAQEATQRYLYCSGILLTAGMVLMLSWMSWPGDAILNDDMRKAHAELVSSLSIYRGVTYSVLILSYYLPVSLFLKVRIDAFHDAVDAAGKHELAAGVAGFDIQRIATLDALKAIIAIVSPILTGAIGSFGNLSGFGG</sequence>
<keyword evidence="1" id="KW-0472">Membrane</keyword>
<dbReference type="RefSeq" id="WP_108857731.1">
    <property type="nucleotide sequence ID" value="NZ_OMOI01000002.1"/>
</dbReference>
<evidence type="ECO:0000256" key="1">
    <source>
        <dbReference type="SAM" id="Phobius"/>
    </source>
</evidence>
<feature type="transmembrane region" description="Helical" evidence="1">
    <location>
        <begin position="173"/>
        <end position="192"/>
    </location>
</feature>
<evidence type="ECO:0000313" key="2">
    <source>
        <dbReference type="EMBL" id="SPF78742.1"/>
    </source>
</evidence>
<protein>
    <submittedName>
        <fullName evidence="2">Uncharacterized protein</fullName>
    </submittedName>
</protein>
<dbReference type="Proteomes" id="UP000244911">
    <property type="component" value="Unassembled WGS sequence"/>
</dbReference>
<dbReference type="EMBL" id="OMOI01000002">
    <property type="protein sequence ID" value="SPF78742.1"/>
    <property type="molecule type" value="Genomic_DNA"/>
</dbReference>
<keyword evidence="1" id="KW-0812">Transmembrane</keyword>
<feature type="transmembrane region" description="Helical" evidence="1">
    <location>
        <begin position="261"/>
        <end position="282"/>
    </location>
</feature>